<dbReference type="Pfam" id="PF00270">
    <property type="entry name" value="DEAD"/>
    <property type="match status" value="1"/>
</dbReference>
<dbReference type="SMART" id="SM00487">
    <property type="entry name" value="DEXDc"/>
    <property type="match status" value="1"/>
</dbReference>
<dbReference type="InterPro" id="IPR011545">
    <property type="entry name" value="DEAD/DEAH_box_helicase_dom"/>
</dbReference>
<dbReference type="InterPro" id="IPR006474">
    <property type="entry name" value="Helicase_Cas3_CRISPR-ass_core"/>
</dbReference>
<keyword evidence="4" id="KW-0067">ATP-binding</keyword>
<dbReference type="NCBIfam" id="TIGR01587">
    <property type="entry name" value="cas3_core"/>
    <property type="match status" value="1"/>
</dbReference>
<dbReference type="GO" id="GO:0004386">
    <property type="term" value="F:helicase activity"/>
    <property type="evidence" value="ECO:0007669"/>
    <property type="project" value="UniProtKB-KW"/>
</dbReference>
<keyword evidence="1" id="KW-0547">Nucleotide-binding</keyword>
<evidence type="ECO:0000256" key="1">
    <source>
        <dbReference type="ARBA" id="ARBA00022741"/>
    </source>
</evidence>
<proteinExistence type="predicted"/>
<dbReference type="Pfam" id="PF22590">
    <property type="entry name" value="Cas3-like_C_2"/>
    <property type="match status" value="1"/>
</dbReference>
<dbReference type="AlphaFoldDB" id="A0A9D1FNP5"/>
<feature type="domain" description="Helicase ATP-binding" evidence="6">
    <location>
        <begin position="144"/>
        <end position="329"/>
    </location>
</feature>
<dbReference type="PROSITE" id="PS51643">
    <property type="entry name" value="HD_CAS3"/>
    <property type="match status" value="1"/>
</dbReference>
<dbReference type="Gene3D" id="3.40.50.300">
    <property type="entry name" value="P-loop containing nucleotide triphosphate hydrolases"/>
    <property type="match status" value="2"/>
</dbReference>
<keyword evidence="2" id="KW-0378">Hydrolase</keyword>
<dbReference type="InterPro" id="IPR006483">
    <property type="entry name" value="CRISPR-assoc_Cas3_HD"/>
</dbReference>
<keyword evidence="5" id="KW-0051">Antiviral defense</keyword>
<evidence type="ECO:0000256" key="4">
    <source>
        <dbReference type="ARBA" id="ARBA00022840"/>
    </source>
</evidence>
<evidence type="ECO:0000256" key="2">
    <source>
        <dbReference type="ARBA" id="ARBA00022801"/>
    </source>
</evidence>
<sequence>AKINEPYAAFAVMGHHGGLPDGGSRTDSIDSPTFSGRLQRAAKGKLADYSAWQSEIHLPKAALPLISQRDPKEIMFFIRMLYSCLTDADFLDTAEFMDGRKTEPCADSIETLAEKLDHFCESWFPPKTPLNQQRCAILRKCQQQGDLLKPGLFSLTVPTGGGKTVSSMAFALHHAKAHGLKRIVYVVPYTSIIEQNADVFRKILGDANVLEHHSGVLYDVGEEATPESFRMAKAAENWDIPIVVTTAVQFFESLFSNRPSQCRKLHSLAQSVIVFDEAQMLPVPYLRPCVYAISQLIKNYRASAVLCTATQPALGKIFQEFLPDFPQTEICPEGTVCWKDFRRSCFQKLGTLSHTELAGRLMEQNQALCIVNTRKSARTIWGELEPEGAYHLSTLMYPEHRRAVLEEIRSRLRNGLPCRVVSTSLIEAGVDVDFPAVFREESGLDSILQAAGRCNREGKRPAAESVVTIFRGEDAPPSLFSIPIAAGRQTISKFEELDSKEAIFHYFQELLDLKGKDAQDQKKILSLIQSGAMPFRTIAEQFHLIESGTRTVYIPKGEGAEYAQRLRLGERSRSLFRKLGQYGVSVYEQHFQALYDAGDLELLDGETAVLTNLDLYKESTGLSLEAGNGKAEFI</sequence>
<dbReference type="PROSITE" id="PS51192">
    <property type="entry name" value="HELICASE_ATP_BIND_1"/>
    <property type="match status" value="1"/>
</dbReference>
<feature type="domain" description="HD Cas3-type" evidence="7">
    <location>
        <begin position="1"/>
        <end position="91"/>
    </location>
</feature>
<dbReference type="InterPro" id="IPR027417">
    <property type="entry name" value="P-loop_NTPase"/>
</dbReference>
<organism evidence="8 9">
    <name type="scientific">Candidatus Merdivicinus excrementipullorum</name>
    <dbReference type="NCBI Taxonomy" id="2840867"/>
    <lineage>
        <taxon>Bacteria</taxon>
        <taxon>Bacillati</taxon>
        <taxon>Bacillota</taxon>
        <taxon>Clostridia</taxon>
        <taxon>Eubacteriales</taxon>
        <taxon>Oscillospiraceae</taxon>
        <taxon>Oscillospiraceae incertae sedis</taxon>
        <taxon>Candidatus Merdivicinus</taxon>
    </lineage>
</organism>
<evidence type="ECO:0000256" key="5">
    <source>
        <dbReference type="ARBA" id="ARBA00023118"/>
    </source>
</evidence>
<name>A0A9D1FNP5_9FIRM</name>
<reference evidence="8" key="1">
    <citation type="submission" date="2020-10" db="EMBL/GenBank/DDBJ databases">
        <authorList>
            <person name="Gilroy R."/>
        </authorList>
    </citation>
    <scope>NUCLEOTIDE SEQUENCE</scope>
    <source>
        <strain evidence="8">CHK199-13235</strain>
    </source>
</reference>
<dbReference type="GO" id="GO:0003676">
    <property type="term" value="F:nucleic acid binding"/>
    <property type="evidence" value="ECO:0007669"/>
    <property type="project" value="InterPro"/>
</dbReference>
<dbReference type="InterPro" id="IPR054712">
    <property type="entry name" value="Cas3-like_dom"/>
</dbReference>
<dbReference type="InterPro" id="IPR014001">
    <property type="entry name" value="Helicase_ATP-bd"/>
</dbReference>
<protein>
    <submittedName>
        <fullName evidence="8">CRISPR-associated helicase Cas3</fullName>
    </submittedName>
</protein>
<dbReference type="CDD" id="cd09641">
    <property type="entry name" value="Cas3''_I"/>
    <property type="match status" value="1"/>
</dbReference>
<reference evidence="8" key="2">
    <citation type="journal article" date="2021" name="PeerJ">
        <title>Extensive microbial diversity within the chicken gut microbiome revealed by metagenomics and culture.</title>
        <authorList>
            <person name="Gilroy R."/>
            <person name="Ravi A."/>
            <person name="Getino M."/>
            <person name="Pursley I."/>
            <person name="Horton D.L."/>
            <person name="Alikhan N.F."/>
            <person name="Baker D."/>
            <person name="Gharbi K."/>
            <person name="Hall N."/>
            <person name="Watson M."/>
            <person name="Adriaenssens E.M."/>
            <person name="Foster-Nyarko E."/>
            <person name="Jarju S."/>
            <person name="Secka A."/>
            <person name="Antonio M."/>
            <person name="Oren A."/>
            <person name="Chaudhuri R.R."/>
            <person name="La Ragione R."/>
            <person name="Hildebrand F."/>
            <person name="Pallen M.J."/>
        </authorList>
    </citation>
    <scope>NUCLEOTIDE SEQUENCE</scope>
    <source>
        <strain evidence="8">CHK199-13235</strain>
    </source>
</reference>
<evidence type="ECO:0000256" key="3">
    <source>
        <dbReference type="ARBA" id="ARBA00022806"/>
    </source>
</evidence>
<dbReference type="GO" id="GO:0051607">
    <property type="term" value="P:defense response to virus"/>
    <property type="evidence" value="ECO:0007669"/>
    <property type="project" value="UniProtKB-KW"/>
</dbReference>
<dbReference type="CDD" id="cd17930">
    <property type="entry name" value="DEXHc_cas3"/>
    <property type="match status" value="1"/>
</dbReference>
<evidence type="ECO:0000313" key="9">
    <source>
        <dbReference type="Proteomes" id="UP000824002"/>
    </source>
</evidence>
<dbReference type="GO" id="GO:0005524">
    <property type="term" value="F:ATP binding"/>
    <property type="evidence" value="ECO:0007669"/>
    <property type="project" value="UniProtKB-KW"/>
</dbReference>
<keyword evidence="3" id="KW-0347">Helicase</keyword>
<dbReference type="EMBL" id="DVJP01000057">
    <property type="protein sequence ID" value="HIS76887.1"/>
    <property type="molecule type" value="Genomic_DNA"/>
</dbReference>
<dbReference type="Proteomes" id="UP000824002">
    <property type="component" value="Unassembled WGS sequence"/>
</dbReference>
<evidence type="ECO:0000259" key="6">
    <source>
        <dbReference type="PROSITE" id="PS51192"/>
    </source>
</evidence>
<accession>A0A9D1FNP5</accession>
<feature type="non-terminal residue" evidence="8">
    <location>
        <position position="1"/>
    </location>
</feature>
<evidence type="ECO:0000313" key="8">
    <source>
        <dbReference type="EMBL" id="HIS76887.1"/>
    </source>
</evidence>
<comment type="caution">
    <text evidence="8">The sequence shown here is derived from an EMBL/GenBank/DDBJ whole genome shotgun (WGS) entry which is preliminary data.</text>
</comment>
<dbReference type="SUPFAM" id="SSF52540">
    <property type="entry name" value="P-loop containing nucleoside triphosphate hydrolases"/>
    <property type="match status" value="1"/>
</dbReference>
<gene>
    <name evidence="8" type="primary">cas3</name>
    <name evidence="8" type="ORF">IAB51_08775</name>
</gene>
<evidence type="ECO:0000259" key="7">
    <source>
        <dbReference type="PROSITE" id="PS51643"/>
    </source>
</evidence>
<dbReference type="GO" id="GO:0016787">
    <property type="term" value="F:hydrolase activity"/>
    <property type="evidence" value="ECO:0007669"/>
    <property type="project" value="UniProtKB-KW"/>
</dbReference>